<dbReference type="Pfam" id="PF25210">
    <property type="entry name" value="Kelch_FKB95"/>
    <property type="match status" value="1"/>
</dbReference>
<dbReference type="InterPro" id="IPR001810">
    <property type="entry name" value="F-box_dom"/>
</dbReference>
<dbReference type="AlphaFoldDB" id="A0A8S9M2S7"/>
<gene>
    <name evidence="10" type="ORF">F2Q70_00009230</name>
</gene>
<organism evidence="10">
    <name type="scientific">Brassica cretica</name>
    <name type="common">Mustard</name>
    <dbReference type="NCBI Taxonomy" id="69181"/>
    <lineage>
        <taxon>Eukaryota</taxon>
        <taxon>Viridiplantae</taxon>
        <taxon>Streptophyta</taxon>
        <taxon>Embryophyta</taxon>
        <taxon>Tracheophyta</taxon>
        <taxon>Spermatophyta</taxon>
        <taxon>Magnoliopsida</taxon>
        <taxon>eudicotyledons</taxon>
        <taxon>Gunneridae</taxon>
        <taxon>Pentapetalae</taxon>
        <taxon>rosids</taxon>
        <taxon>malvids</taxon>
        <taxon>Brassicales</taxon>
        <taxon>Brassicaceae</taxon>
        <taxon>Brassiceae</taxon>
        <taxon>Brassica</taxon>
    </lineage>
</organism>
<dbReference type="PROSITE" id="PS50181">
    <property type="entry name" value="FBOX"/>
    <property type="match status" value="1"/>
</dbReference>
<dbReference type="GO" id="GO:1990757">
    <property type="term" value="F:ubiquitin ligase activator activity"/>
    <property type="evidence" value="ECO:0007669"/>
    <property type="project" value="TreeGrafter"/>
</dbReference>
<dbReference type="InterPro" id="IPR056150">
    <property type="entry name" value="WD40_CDC20-Fz"/>
</dbReference>
<evidence type="ECO:0000256" key="8">
    <source>
        <dbReference type="PROSITE-ProRule" id="PRU00221"/>
    </source>
</evidence>
<evidence type="ECO:0000313" key="10">
    <source>
        <dbReference type="EMBL" id="KAF2612321.1"/>
    </source>
</evidence>
<keyword evidence="5" id="KW-0498">Mitosis</keyword>
<dbReference type="SMART" id="SM00320">
    <property type="entry name" value="WD40"/>
    <property type="match status" value="6"/>
</dbReference>
<reference evidence="10" key="1">
    <citation type="submission" date="2019-12" db="EMBL/GenBank/DDBJ databases">
        <title>Genome sequencing and annotation of Brassica cretica.</title>
        <authorList>
            <person name="Studholme D.J."/>
            <person name="Sarris P.F."/>
        </authorList>
    </citation>
    <scope>NUCLEOTIDE SEQUENCE</scope>
    <source>
        <strain evidence="10">PFS-102/07</strain>
        <tissue evidence="10">Leaf</tissue>
    </source>
</reference>
<keyword evidence="7" id="KW-0131">Cell cycle</keyword>
<dbReference type="GO" id="GO:0051301">
    <property type="term" value="P:cell division"/>
    <property type="evidence" value="ECO:0007669"/>
    <property type="project" value="UniProtKB-KW"/>
</dbReference>
<dbReference type="GO" id="GO:0005680">
    <property type="term" value="C:anaphase-promoting complex"/>
    <property type="evidence" value="ECO:0007669"/>
    <property type="project" value="TreeGrafter"/>
</dbReference>
<dbReference type="PANTHER" id="PTHR19918:SF1">
    <property type="entry name" value="FIZZY-RELATED PROTEIN HOMOLOG"/>
    <property type="match status" value="1"/>
</dbReference>
<dbReference type="InterPro" id="IPR033010">
    <property type="entry name" value="Cdc20/Fizzy"/>
</dbReference>
<dbReference type="InterPro" id="IPR019775">
    <property type="entry name" value="WD40_repeat_CS"/>
</dbReference>
<dbReference type="PROSITE" id="PS00678">
    <property type="entry name" value="WD_REPEATS_1"/>
    <property type="match status" value="1"/>
</dbReference>
<dbReference type="InterPro" id="IPR036047">
    <property type="entry name" value="F-box-like_dom_sf"/>
</dbReference>
<keyword evidence="4" id="KW-0677">Repeat</keyword>
<evidence type="ECO:0000256" key="3">
    <source>
        <dbReference type="ARBA" id="ARBA00022618"/>
    </source>
</evidence>
<dbReference type="GO" id="GO:0010997">
    <property type="term" value="F:anaphase-promoting complex binding"/>
    <property type="evidence" value="ECO:0007669"/>
    <property type="project" value="InterPro"/>
</dbReference>
<dbReference type="GO" id="GO:0031145">
    <property type="term" value="P:anaphase-promoting complex-dependent catabolic process"/>
    <property type="evidence" value="ECO:0007669"/>
    <property type="project" value="TreeGrafter"/>
</dbReference>
<comment type="similarity">
    <text evidence="1">Belongs to the WD repeat CDC20/Fizzy family.</text>
</comment>
<evidence type="ECO:0000259" key="9">
    <source>
        <dbReference type="PROSITE" id="PS50181"/>
    </source>
</evidence>
<evidence type="ECO:0000256" key="5">
    <source>
        <dbReference type="ARBA" id="ARBA00022776"/>
    </source>
</evidence>
<feature type="domain" description="F-box" evidence="9">
    <location>
        <begin position="220"/>
        <end position="266"/>
    </location>
</feature>
<evidence type="ECO:0000256" key="7">
    <source>
        <dbReference type="ARBA" id="ARBA00023306"/>
    </source>
</evidence>
<dbReference type="PROSITE" id="PS50294">
    <property type="entry name" value="WD_REPEATS_REGION"/>
    <property type="match status" value="2"/>
</dbReference>
<dbReference type="InterPro" id="IPR057499">
    <property type="entry name" value="Kelch_FKB95"/>
</dbReference>
<keyword evidence="6" id="KW-0833">Ubl conjugation pathway</keyword>
<name>A0A8S9M2S7_BRACR</name>
<dbReference type="PANTHER" id="PTHR19918">
    <property type="entry name" value="CELL DIVISION CYCLE 20 CDC20 FIZZY -RELATED"/>
    <property type="match status" value="1"/>
</dbReference>
<feature type="repeat" description="WD" evidence="8">
    <location>
        <begin position="704"/>
        <end position="737"/>
    </location>
</feature>
<dbReference type="Pfam" id="PF00646">
    <property type="entry name" value="F-box"/>
    <property type="match status" value="1"/>
</dbReference>
<dbReference type="PROSITE" id="PS50082">
    <property type="entry name" value="WD_REPEATS_2"/>
    <property type="match status" value="2"/>
</dbReference>
<dbReference type="Gene3D" id="2.130.10.10">
    <property type="entry name" value="YVTN repeat-like/Quinoprotein amine dehydrogenase"/>
    <property type="match status" value="1"/>
</dbReference>
<dbReference type="SUPFAM" id="SSF81383">
    <property type="entry name" value="F-box domain"/>
    <property type="match status" value="1"/>
</dbReference>
<dbReference type="CDD" id="cd22152">
    <property type="entry name" value="F-box_AtAFR-like"/>
    <property type="match status" value="1"/>
</dbReference>
<comment type="caution">
    <text evidence="10">The sequence shown here is derived from an EMBL/GenBank/DDBJ whole genome shotgun (WGS) entry which is preliminary data.</text>
</comment>
<dbReference type="SUPFAM" id="SSF50998">
    <property type="entry name" value="Quinoprotein alcohol dehydrogenase-like"/>
    <property type="match status" value="1"/>
</dbReference>
<dbReference type="InterPro" id="IPR001680">
    <property type="entry name" value="WD40_rpt"/>
</dbReference>
<dbReference type="EMBL" id="QGKY02000089">
    <property type="protein sequence ID" value="KAF2612321.1"/>
    <property type="molecule type" value="Genomic_DNA"/>
</dbReference>
<dbReference type="Pfam" id="PF24807">
    <property type="entry name" value="WD40_CDC20-Fz"/>
    <property type="match status" value="1"/>
</dbReference>
<feature type="repeat" description="WD" evidence="8">
    <location>
        <begin position="574"/>
        <end position="615"/>
    </location>
</feature>
<sequence length="762" mass="85316">MSSTIAVFPIPTVPHMPMLRTSGDSTHSSDKISFICISLPTMVTLTFLTSGQVGGEEVDSKILPYCSINKNEKRSIGEMEQEFLQAMQSFYYEGKAVMSNEEFDNLKEELMWEGSSVVMLSSDEQRFLEASMAYVSGNPILSDEEYDKLKMKLKMDGSEIVCEGPRCSLRSKKVYSDLAVDYFKMFLLNVPATVVALGLPTKLHILMPENMEQSPELPLSSLVTSLPDDIIVDIVARLPISHYPTLSLVSKIFRKLIASPKLYKRRTLLGFTDHRLYAVLRDRKTGDCRLYILHRRANSSNRLVVVRSLPPMSSSESYGSLGSNTYVFNYLDDCTSHTVQPISVTPQCMPEDWDGACVVDDVLYYHDCWGKVLRAYDPKQSCWSVVRGLGEFLAAETTRSQWSNTVNYGAKKLALFFPKIHEGKEMICCAEIALEKRQGGEIWGKMEYCDVVIDDGLFNILKCVLDAPALQDDFYLNLVDWSAQNVTKLCDLGGDESVCSVGWALRGTHLAIGTNSGTVEIWDALRCRRIRTMGGHRLRVGALAWSSSVLSSGSRDKKILQRDIRSQEDHISKLTGHRSEVCGLKWSYDNRELASGGNDNKLLVWNQHSTKPVLRYCEHTAAVKAIAWSPHLHGLLASGGGTADRCIRFWNTTTNTRLSCVDTNSQVCNLAWSKNVNELVSTHGYSQNQIIVWKYPTMSKLATLTGHTFRVLYLAVSPDGQTIVTGAGDETLRFWNVFPSPKSQGERDWGPVLWENNNPVIS</sequence>
<evidence type="ECO:0000256" key="4">
    <source>
        <dbReference type="ARBA" id="ARBA00022737"/>
    </source>
</evidence>
<accession>A0A8S9M2S7</accession>
<dbReference type="InterPro" id="IPR011047">
    <property type="entry name" value="Quinoprotein_ADH-like_sf"/>
</dbReference>
<evidence type="ECO:0000256" key="6">
    <source>
        <dbReference type="ARBA" id="ARBA00022786"/>
    </source>
</evidence>
<dbReference type="SMART" id="SM00256">
    <property type="entry name" value="FBOX"/>
    <property type="match status" value="1"/>
</dbReference>
<keyword evidence="3" id="KW-0132">Cell division</keyword>
<proteinExistence type="inferred from homology"/>
<keyword evidence="2 8" id="KW-0853">WD repeat</keyword>
<protein>
    <recommendedName>
        <fullName evidence="9">F-box domain-containing protein</fullName>
    </recommendedName>
</protein>
<evidence type="ECO:0000256" key="2">
    <source>
        <dbReference type="ARBA" id="ARBA00022574"/>
    </source>
</evidence>
<dbReference type="GO" id="GO:1905786">
    <property type="term" value="P:positive regulation of anaphase-promoting complex-dependent catabolic process"/>
    <property type="evidence" value="ECO:0007669"/>
    <property type="project" value="TreeGrafter"/>
</dbReference>
<dbReference type="InterPro" id="IPR015943">
    <property type="entry name" value="WD40/YVTN_repeat-like_dom_sf"/>
</dbReference>
<evidence type="ECO:0000256" key="1">
    <source>
        <dbReference type="ARBA" id="ARBA00006445"/>
    </source>
</evidence>